<feature type="signal peptide" evidence="1">
    <location>
        <begin position="1"/>
        <end position="24"/>
    </location>
</feature>
<dbReference type="RefSeq" id="WP_213162519.1">
    <property type="nucleotide sequence ID" value="NZ_CP058214.1"/>
</dbReference>
<evidence type="ECO:0000313" key="2">
    <source>
        <dbReference type="EMBL" id="QPC41304.1"/>
    </source>
</evidence>
<proteinExistence type="predicted"/>
<organism evidence="2 3">
    <name type="scientific">Kaustia mangrovi</name>
    <dbReference type="NCBI Taxonomy" id="2593653"/>
    <lineage>
        <taxon>Bacteria</taxon>
        <taxon>Pseudomonadati</taxon>
        <taxon>Pseudomonadota</taxon>
        <taxon>Alphaproteobacteria</taxon>
        <taxon>Hyphomicrobiales</taxon>
        <taxon>Parvibaculaceae</taxon>
        <taxon>Kaustia</taxon>
    </lineage>
</organism>
<evidence type="ECO:0000256" key="1">
    <source>
        <dbReference type="SAM" id="SignalP"/>
    </source>
</evidence>
<keyword evidence="3" id="KW-1185">Reference proteome</keyword>
<gene>
    <name evidence="2" type="ORF">HW532_00215</name>
</gene>
<name>A0A7S8C0T1_9HYPH</name>
<dbReference type="KEGG" id="kmn:HW532_00215"/>
<dbReference type="Gene3D" id="2.130.10.10">
    <property type="entry name" value="YVTN repeat-like/Quinoprotein amine dehydrogenase"/>
    <property type="match status" value="1"/>
</dbReference>
<dbReference type="EMBL" id="CP058214">
    <property type="protein sequence ID" value="QPC41304.1"/>
    <property type="molecule type" value="Genomic_DNA"/>
</dbReference>
<feature type="chain" id="PRO_5032971323" evidence="1">
    <location>
        <begin position="25"/>
        <end position="367"/>
    </location>
</feature>
<dbReference type="SUPFAM" id="SSF50969">
    <property type="entry name" value="YVTN repeat-like/Quinoprotein amine dehydrogenase"/>
    <property type="match status" value="1"/>
</dbReference>
<dbReference type="Proteomes" id="UP000593594">
    <property type="component" value="Chromosome"/>
</dbReference>
<dbReference type="InterPro" id="IPR008311">
    <property type="entry name" value="UCP028101"/>
</dbReference>
<dbReference type="AlphaFoldDB" id="A0A7S8C0T1"/>
<protein>
    <submittedName>
        <fullName evidence="2">DUF1513 domain-containing protein</fullName>
    </submittedName>
</protein>
<dbReference type="InterPro" id="IPR015943">
    <property type="entry name" value="WD40/YVTN_repeat-like_dom_sf"/>
</dbReference>
<dbReference type="InterPro" id="IPR011044">
    <property type="entry name" value="Quino_amine_DH_bsu"/>
</dbReference>
<dbReference type="PIRSF" id="PIRSF028101">
    <property type="entry name" value="UCP028101"/>
    <property type="match status" value="1"/>
</dbReference>
<accession>A0A7S8C0T1</accession>
<dbReference type="Pfam" id="PF07433">
    <property type="entry name" value="DUF1513"/>
    <property type="match status" value="1"/>
</dbReference>
<sequence>MIDRRTLLSALAVSALLPPGAALAGAPEERLYLSAFDDDNRSHHAAVFDGEGRILSTIPLPDRGHGGAFHPTRGEAVAFARRPGDFAVAFEARTGRVVATIRSPEGRHFYGHGVFTADGRLLYATENDYETGDGAIGIWDASNGYRRVGAFASNGIGPHELRFMPDGRTLAVANGGILTHPDSGRRKLNIPDMDPTLALIDSTDGTLVRETRLPREMHKLSIRHLAVAPGGEIGVALQYQGPKEDRPPLVFLWKDGEARLLDLPGDTLERMENYCGSAAMDPAGRVLGISAPRGDLAAFFAVEDGRFLESVKLDDGCGLAPGAGPADFVLSSGNGKRLLHTVGRQGDDRILPASAAHWDNHITPWRA</sequence>
<evidence type="ECO:0000313" key="3">
    <source>
        <dbReference type="Proteomes" id="UP000593594"/>
    </source>
</evidence>
<reference evidence="2 3" key="1">
    <citation type="submission" date="2020-06" db="EMBL/GenBank/DDBJ databases">
        <title>Genome sequence of 2 isolates from Red Sea Mangroves.</title>
        <authorList>
            <person name="Sefrji F."/>
            <person name="Michoud G."/>
            <person name="Merlino G."/>
            <person name="Daffonchio D."/>
        </authorList>
    </citation>
    <scope>NUCLEOTIDE SEQUENCE [LARGE SCALE GENOMIC DNA]</scope>
    <source>
        <strain evidence="2 3">R1DC25</strain>
    </source>
</reference>
<keyword evidence="1" id="KW-0732">Signal</keyword>